<accession>A0A6L2LRQ6</accession>
<proteinExistence type="predicted"/>
<protein>
    <submittedName>
        <fullName evidence="2">Uncharacterized protein</fullName>
    </submittedName>
</protein>
<evidence type="ECO:0000256" key="1">
    <source>
        <dbReference type="SAM" id="MobiDB-lite"/>
    </source>
</evidence>
<feature type="compositionally biased region" description="Polar residues" evidence="1">
    <location>
        <begin position="412"/>
        <end position="445"/>
    </location>
</feature>
<dbReference type="PANTHER" id="PTHR31973:SF190">
    <property type="entry name" value="MULE TRANSPOSASE DOMAIN-CONTAINING PROTEIN"/>
    <property type="match status" value="1"/>
</dbReference>
<feature type="region of interest" description="Disordered" evidence="1">
    <location>
        <begin position="351"/>
        <end position="397"/>
    </location>
</feature>
<sequence>MVKIDSSKTDKAVENGRTPKSLTLKIHYGGCFTPIPSRSYVGGQIRLRLWSAPFDVDVDVDVLEMAKSSTKKWEQVSSKSVSIGEVMKNLSKKQPASSVEAPIVVECADDPFEDINEILGDYANTRKQITMDEITGKHMVVHVDNESEEKSDTEGDYTCGSDSEDSNYDPKHDEVFDDDEYILKDVHEYDLDVIDYDSFGSPWPSQILTAVGVDANNGIYPVSYAIVEAESKASWCWFLNLLGEDLESKCDLLLNNNRKVFNRQLIDGRNLPIITCLEYIREYLTKRIVVVQKVIAKTVGPLTPVTKLFDAIKKRLLSTLFNGMEEVGADWNTMEMWPIVKSRTVITPPLYKPQVGRPLKKRKKSHDEIANESCRGQGGATQVSGSSARNVSGQAGARRAASARNVYGQAASARNVSSQSGGSSQPIAAQSTATGMRNALSQVVGASQPSAAPSTASRGATQHSTAPSTASQGATQHSAAPRQDCEETIVEHEEDLENIDFHTQGEQNVAVEKFTIYDPFLTIRVGDDHEEDVIDVKYKTQKRDIDLGRCAGRKGIKKRNKEKENQNGTNKVDDLDLQGGLGVTIILDSHKDFNKKFYNSLGRAPNRCSSSIGKNRGLLSFSRGIGWEGLIKLWQNSRGVLFLFSPLRSNGVRSKMYHVVPYGELNGIPVAFMARVSKSFNGQIYVAKDDNITSSIKKHIEELKTKQRKWHILPSGYQVDKVKKMDEAFGVNLISRLWNISGVPCVHAIPADKDLTFTAFNEGAAKTTLFPEGPHGDKDSEGLKPPADMELQTNPVVDPSGTNAKYQADQTQSARLRYRSLTENKGKTSSEVEPDIEALQLKTFADVQALLLSDDEMVQESDEEEVWLSIARRSPEFSSTALWAQHEEVTVSYVDLKAAIEGYYEENIDHKEQTDKVIDATMNSLYKNSIARGDLLNVLNGVTEALKAIQDAVKEDHVLNKKVLEATKAYTKNCTHLTELLTLIKNFDFQGLKSLMESLQATALTQEQHLAS</sequence>
<dbReference type="AlphaFoldDB" id="A0A6L2LRQ6"/>
<feature type="compositionally biased region" description="Basic and acidic residues" evidence="1">
    <location>
        <begin position="144"/>
        <end position="153"/>
    </location>
</feature>
<feature type="region of interest" description="Disordered" evidence="1">
    <location>
        <begin position="144"/>
        <end position="170"/>
    </location>
</feature>
<comment type="caution">
    <text evidence="2">The sequence shown here is derived from an EMBL/GenBank/DDBJ whole genome shotgun (WGS) entry which is preliminary data.</text>
</comment>
<reference evidence="2" key="1">
    <citation type="journal article" date="2019" name="Sci. Rep.">
        <title>Draft genome of Tanacetum cinerariifolium, the natural source of mosquito coil.</title>
        <authorList>
            <person name="Yamashiro T."/>
            <person name="Shiraishi A."/>
            <person name="Satake H."/>
            <person name="Nakayama K."/>
        </authorList>
    </citation>
    <scope>NUCLEOTIDE SEQUENCE</scope>
</reference>
<feature type="compositionally biased region" description="Polar residues" evidence="1">
    <location>
        <begin position="458"/>
        <end position="478"/>
    </location>
</feature>
<feature type="region of interest" description="Disordered" evidence="1">
    <location>
        <begin position="412"/>
        <end position="485"/>
    </location>
</feature>
<feature type="compositionally biased region" description="Low complexity" evidence="1">
    <location>
        <begin position="446"/>
        <end position="457"/>
    </location>
</feature>
<dbReference type="PANTHER" id="PTHR31973">
    <property type="entry name" value="POLYPROTEIN, PUTATIVE-RELATED"/>
    <property type="match status" value="1"/>
</dbReference>
<organism evidence="2">
    <name type="scientific">Tanacetum cinerariifolium</name>
    <name type="common">Dalmatian daisy</name>
    <name type="synonym">Chrysanthemum cinerariifolium</name>
    <dbReference type="NCBI Taxonomy" id="118510"/>
    <lineage>
        <taxon>Eukaryota</taxon>
        <taxon>Viridiplantae</taxon>
        <taxon>Streptophyta</taxon>
        <taxon>Embryophyta</taxon>
        <taxon>Tracheophyta</taxon>
        <taxon>Spermatophyta</taxon>
        <taxon>Magnoliopsida</taxon>
        <taxon>eudicotyledons</taxon>
        <taxon>Gunneridae</taxon>
        <taxon>Pentapetalae</taxon>
        <taxon>asterids</taxon>
        <taxon>campanulids</taxon>
        <taxon>Asterales</taxon>
        <taxon>Asteraceae</taxon>
        <taxon>Asteroideae</taxon>
        <taxon>Anthemideae</taxon>
        <taxon>Anthemidinae</taxon>
        <taxon>Tanacetum</taxon>
    </lineage>
</organism>
<feature type="compositionally biased region" description="Polar residues" evidence="1">
    <location>
        <begin position="380"/>
        <end position="391"/>
    </location>
</feature>
<evidence type="ECO:0000313" key="2">
    <source>
        <dbReference type="EMBL" id="GEU63940.1"/>
    </source>
</evidence>
<dbReference type="EMBL" id="BKCJ010004935">
    <property type="protein sequence ID" value="GEU63940.1"/>
    <property type="molecule type" value="Genomic_DNA"/>
</dbReference>
<name>A0A6L2LRQ6_TANCI</name>
<gene>
    <name evidence="2" type="ORF">Tci_035918</name>
</gene>